<accession>A0AAV2H3U0</accession>
<keyword evidence="4" id="KW-0677">Repeat</keyword>
<dbReference type="PANTHER" id="PTHR15454">
    <property type="entry name" value="NISCHARIN RELATED"/>
    <property type="match status" value="1"/>
</dbReference>
<keyword evidence="3" id="KW-0433">Leucine-rich repeat</keyword>
<evidence type="ECO:0000256" key="4">
    <source>
        <dbReference type="ARBA" id="ARBA00022737"/>
    </source>
</evidence>
<sequence>MSAPMTWPALKFVSFMFNSLSSLDDSLRLLPFVEVLDLSHNSLETCATHLEFLGDVISITLAYNSLVTIPSFSVSTRSSLTFLILRGNNLDRINGVEVLITLQELDLGENCLNDHSFLEPFSALVKLKQLQLDGNPIFYHRFHRRLTLSCLAKQVVNTQFELDKKKLSQSEISHFMQRRRPAKSLMERPSYPTRAKPHNRTPDRDSVYGMSPSSGIGTENESPDIVVTPGAIKKGKRK</sequence>
<evidence type="ECO:0000313" key="7">
    <source>
        <dbReference type="Proteomes" id="UP001497497"/>
    </source>
</evidence>
<dbReference type="GO" id="GO:0005737">
    <property type="term" value="C:cytoplasm"/>
    <property type="evidence" value="ECO:0007669"/>
    <property type="project" value="UniProtKB-SubCell"/>
</dbReference>
<dbReference type="InterPro" id="IPR032675">
    <property type="entry name" value="LRR_dom_sf"/>
</dbReference>
<comment type="caution">
    <text evidence="6">The sequence shown here is derived from an EMBL/GenBank/DDBJ whole genome shotgun (WGS) entry which is preliminary data.</text>
</comment>
<keyword evidence="2" id="KW-0963">Cytoplasm</keyword>
<name>A0AAV2H3U0_LYMST</name>
<comment type="subcellular location">
    <subcellularLocation>
        <location evidence="1">Cytoplasm</location>
    </subcellularLocation>
</comment>
<keyword evidence="7" id="KW-1185">Reference proteome</keyword>
<organism evidence="6 7">
    <name type="scientific">Lymnaea stagnalis</name>
    <name type="common">Great pond snail</name>
    <name type="synonym">Helix stagnalis</name>
    <dbReference type="NCBI Taxonomy" id="6523"/>
    <lineage>
        <taxon>Eukaryota</taxon>
        <taxon>Metazoa</taxon>
        <taxon>Spiralia</taxon>
        <taxon>Lophotrochozoa</taxon>
        <taxon>Mollusca</taxon>
        <taxon>Gastropoda</taxon>
        <taxon>Heterobranchia</taxon>
        <taxon>Euthyneura</taxon>
        <taxon>Panpulmonata</taxon>
        <taxon>Hygrophila</taxon>
        <taxon>Lymnaeoidea</taxon>
        <taxon>Lymnaeidae</taxon>
        <taxon>Lymnaea</taxon>
    </lineage>
</organism>
<feature type="non-terminal residue" evidence="6">
    <location>
        <position position="238"/>
    </location>
</feature>
<evidence type="ECO:0000256" key="2">
    <source>
        <dbReference type="ARBA" id="ARBA00022490"/>
    </source>
</evidence>
<evidence type="ECO:0000313" key="6">
    <source>
        <dbReference type="EMBL" id="CAL1528334.1"/>
    </source>
</evidence>
<feature type="region of interest" description="Disordered" evidence="5">
    <location>
        <begin position="178"/>
        <end position="238"/>
    </location>
</feature>
<gene>
    <name evidence="6" type="ORF">GSLYS_00002504001</name>
</gene>
<dbReference type="SUPFAM" id="SSF52075">
    <property type="entry name" value="Outer arm dynein light chain 1"/>
    <property type="match status" value="1"/>
</dbReference>
<reference evidence="6 7" key="1">
    <citation type="submission" date="2024-04" db="EMBL/GenBank/DDBJ databases">
        <authorList>
            <consortium name="Genoscope - CEA"/>
            <person name="William W."/>
        </authorList>
    </citation>
    <scope>NUCLEOTIDE SEQUENCE [LARGE SCALE GENOMIC DNA]</scope>
</reference>
<evidence type="ECO:0000256" key="3">
    <source>
        <dbReference type="ARBA" id="ARBA00022614"/>
    </source>
</evidence>
<evidence type="ECO:0000256" key="5">
    <source>
        <dbReference type="SAM" id="MobiDB-lite"/>
    </source>
</evidence>
<feature type="compositionally biased region" description="Polar residues" evidence="5">
    <location>
        <begin position="211"/>
        <end position="220"/>
    </location>
</feature>
<proteinExistence type="predicted"/>
<dbReference type="Gene3D" id="3.80.10.10">
    <property type="entry name" value="Ribonuclease Inhibitor"/>
    <property type="match status" value="1"/>
</dbReference>
<dbReference type="Proteomes" id="UP001497497">
    <property type="component" value="Unassembled WGS sequence"/>
</dbReference>
<dbReference type="PANTHER" id="PTHR15454:SF69">
    <property type="entry name" value="SERINE_THREONINE-PROTEIN KINASE 11-INTERACTING PROTEIN"/>
    <property type="match status" value="1"/>
</dbReference>
<evidence type="ECO:0000256" key="1">
    <source>
        <dbReference type="ARBA" id="ARBA00004496"/>
    </source>
</evidence>
<dbReference type="EMBL" id="CAXITT010000031">
    <property type="protein sequence ID" value="CAL1528334.1"/>
    <property type="molecule type" value="Genomic_DNA"/>
</dbReference>
<dbReference type="AlphaFoldDB" id="A0AAV2H3U0"/>
<protein>
    <submittedName>
        <fullName evidence="6">Uncharacterized protein</fullName>
    </submittedName>
</protein>